<dbReference type="PANTHER" id="PTHR10283">
    <property type="entry name" value="SOLUTE CARRIER FAMILY 13 MEMBER"/>
    <property type="match status" value="1"/>
</dbReference>
<feature type="transmembrane region" description="Helical" evidence="6">
    <location>
        <begin position="206"/>
        <end position="228"/>
    </location>
</feature>
<keyword evidence="3 6" id="KW-0812">Transmembrane</keyword>
<dbReference type="Proteomes" id="UP000831817">
    <property type="component" value="Chromosome"/>
</dbReference>
<dbReference type="PIRSF" id="PIRSF002457">
    <property type="entry name" value="DASS"/>
    <property type="match status" value="1"/>
</dbReference>
<dbReference type="GeneID" id="71965118"/>
<dbReference type="NCBIfam" id="TIGR00785">
    <property type="entry name" value="dass"/>
    <property type="match status" value="1"/>
</dbReference>
<evidence type="ECO:0000256" key="5">
    <source>
        <dbReference type="ARBA" id="ARBA00023136"/>
    </source>
</evidence>
<dbReference type="Pfam" id="PF00939">
    <property type="entry name" value="Na_sulph_symp"/>
    <property type="match status" value="1"/>
</dbReference>
<feature type="transmembrane region" description="Helical" evidence="6">
    <location>
        <begin position="168"/>
        <end position="186"/>
    </location>
</feature>
<dbReference type="EMBL" id="AP025698">
    <property type="protein sequence ID" value="BDH79222.1"/>
    <property type="molecule type" value="Genomic_DNA"/>
</dbReference>
<organism evidence="7 8">
    <name type="scientific">Methanothermobacter tenebrarum</name>
    <dbReference type="NCBI Taxonomy" id="680118"/>
    <lineage>
        <taxon>Archaea</taxon>
        <taxon>Methanobacteriati</taxon>
        <taxon>Methanobacteriota</taxon>
        <taxon>Methanomada group</taxon>
        <taxon>Methanobacteria</taxon>
        <taxon>Methanobacteriales</taxon>
        <taxon>Methanobacteriaceae</taxon>
        <taxon>Methanothermobacter</taxon>
    </lineage>
</organism>
<evidence type="ECO:0000256" key="2">
    <source>
        <dbReference type="ARBA" id="ARBA00007349"/>
    </source>
</evidence>
<feature type="transmembrane region" description="Helical" evidence="6">
    <location>
        <begin position="123"/>
        <end position="147"/>
    </location>
</feature>
<accession>A0ABM7YD11</accession>
<feature type="transmembrane region" description="Helical" evidence="6">
    <location>
        <begin position="35"/>
        <end position="64"/>
    </location>
</feature>
<dbReference type="InterPro" id="IPR030676">
    <property type="entry name" value="CitT-rel"/>
</dbReference>
<feature type="transmembrane region" description="Helical" evidence="6">
    <location>
        <begin position="365"/>
        <end position="384"/>
    </location>
</feature>
<feature type="transmembrane region" description="Helical" evidence="6">
    <location>
        <begin position="9"/>
        <end position="29"/>
    </location>
</feature>
<dbReference type="InterPro" id="IPR001898">
    <property type="entry name" value="SLC13A/DASS"/>
</dbReference>
<keyword evidence="4 6" id="KW-1133">Transmembrane helix</keyword>
<keyword evidence="8" id="KW-1185">Reference proteome</keyword>
<comment type="similarity">
    <text evidence="2">Belongs to the SLC13A/DASS transporter (TC 2.A.47) family. DIT1 subfamily.</text>
</comment>
<evidence type="ECO:0000256" key="6">
    <source>
        <dbReference type="SAM" id="Phobius"/>
    </source>
</evidence>
<comment type="subcellular location">
    <subcellularLocation>
        <location evidence="1">Membrane</location>
        <topology evidence="1">Multi-pass membrane protein</topology>
    </subcellularLocation>
</comment>
<gene>
    <name evidence="7" type="ORF">MTTB_06010</name>
</gene>
<sequence length="457" mass="49089">MVADKKNHLYLLISILLALTVYLIPLPGIGYSGHAALSLLVFAILMWVSEVVPLAVTSMIILFIQPLMGIQSFEDAVIGFANPIIFLIIGGFIMADAIRESGLALRLTYTLLSKLGISPKRTLFVSIFSTGLLSAWIENVVAFAMLLPVIKEITELMGCENAKDGESNFAKSMVLGASFGSLAGGLATEIGTAPNLMAAAYTKIPFLNWMIFGFPLSIILMLIIWKILLRIFPPEVHSAKNKTIDDKLDLLGPMKRDEKITLLILSFAIVLWVTAGWTGIDSYSVALIAGVLFIFTGVIKWREAQKNIDWGLIIFFGGALSLGSALLNTGAAKWLIKDIIVALGSPSPLLITLVLMVLAVTITQVMSNIALSAILVPLSVTLAHTQHLPVGIYAVPVAIACSLSFMLPTADPTVAMAHGTGFVKLRDIPKSGIPLIILGIIVTIIVLFTIARPFLGV</sequence>
<feature type="transmembrane region" description="Helical" evidence="6">
    <location>
        <begin position="431"/>
        <end position="451"/>
    </location>
</feature>
<keyword evidence="5 6" id="KW-0472">Membrane</keyword>
<feature type="transmembrane region" description="Helical" evidence="6">
    <location>
        <begin position="308"/>
        <end position="327"/>
    </location>
</feature>
<evidence type="ECO:0000313" key="7">
    <source>
        <dbReference type="EMBL" id="BDH79222.1"/>
    </source>
</evidence>
<evidence type="ECO:0000256" key="3">
    <source>
        <dbReference type="ARBA" id="ARBA00022692"/>
    </source>
</evidence>
<reference evidence="7 8" key="1">
    <citation type="submission" date="2022-04" db="EMBL/GenBank/DDBJ databases">
        <title>Complete genome of Methanothermobacter tenebrarum strain RMAS.</title>
        <authorList>
            <person name="Nakamura K."/>
            <person name="Oshima K."/>
            <person name="Hattori M."/>
            <person name="Kamagata Y."/>
            <person name="Takamizawa K."/>
        </authorList>
    </citation>
    <scope>NUCLEOTIDE SEQUENCE [LARGE SCALE GENOMIC DNA]</scope>
    <source>
        <strain evidence="7 8">RMAS</strain>
    </source>
</reference>
<protein>
    <submittedName>
        <fullName evidence="7">Sodium/dicarboxylate or sulfate cotransporter</fullName>
    </submittedName>
</protein>
<evidence type="ECO:0000313" key="8">
    <source>
        <dbReference type="Proteomes" id="UP000831817"/>
    </source>
</evidence>
<evidence type="ECO:0000256" key="4">
    <source>
        <dbReference type="ARBA" id="ARBA00022989"/>
    </source>
</evidence>
<feature type="transmembrane region" description="Helical" evidence="6">
    <location>
        <begin position="390"/>
        <end position="410"/>
    </location>
</feature>
<name>A0ABM7YD11_9EURY</name>
<feature type="transmembrane region" description="Helical" evidence="6">
    <location>
        <begin position="260"/>
        <end position="277"/>
    </location>
</feature>
<feature type="transmembrane region" description="Helical" evidence="6">
    <location>
        <begin position="76"/>
        <end position="95"/>
    </location>
</feature>
<evidence type="ECO:0000256" key="1">
    <source>
        <dbReference type="ARBA" id="ARBA00004141"/>
    </source>
</evidence>
<proteinExistence type="inferred from homology"/>
<feature type="transmembrane region" description="Helical" evidence="6">
    <location>
        <begin position="283"/>
        <end position="301"/>
    </location>
</feature>
<dbReference type="RefSeq" id="WP_248565055.1">
    <property type="nucleotide sequence ID" value="NZ_AP025698.1"/>
</dbReference>